<dbReference type="GeneTree" id="ENSGT00940000154318"/>
<dbReference type="AlphaFoldDB" id="A0A2K6M6C6"/>
<reference evidence="2 3" key="1">
    <citation type="submission" date="2016-06" db="EMBL/GenBank/DDBJ databases">
        <title>Genome of Rhinopithecus bieti.</title>
        <authorList>
            <person name="Wu"/>
            <person name="C.-I. and Zhang"/>
            <person name="Y."/>
        </authorList>
    </citation>
    <scope>NUCLEOTIDE SEQUENCE</scope>
</reference>
<protein>
    <recommendedName>
        <fullName evidence="4">BCL2 like 12</fullName>
    </recommendedName>
</protein>
<feature type="region of interest" description="Disordered" evidence="1">
    <location>
        <begin position="51"/>
        <end position="85"/>
    </location>
</feature>
<organism evidence="2 3">
    <name type="scientific">Rhinopithecus bieti</name>
    <name type="common">Black snub-nosed monkey</name>
    <name type="synonym">Pygathrix bieti</name>
    <dbReference type="NCBI Taxonomy" id="61621"/>
    <lineage>
        <taxon>Eukaryota</taxon>
        <taxon>Metazoa</taxon>
        <taxon>Chordata</taxon>
        <taxon>Craniata</taxon>
        <taxon>Vertebrata</taxon>
        <taxon>Euteleostomi</taxon>
        <taxon>Mammalia</taxon>
        <taxon>Eutheria</taxon>
        <taxon>Euarchontoglires</taxon>
        <taxon>Primates</taxon>
        <taxon>Haplorrhini</taxon>
        <taxon>Catarrhini</taxon>
        <taxon>Cercopithecidae</taxon>
        <taxon>Colobinae</taxon>
        <taxon>Rhinopithecus</taxon>
    </lineage>
</organism>
<dbReference type="Ensembl" id="ENSRBIT00000055288.1">
    <property type="protein sequence ID" value="ENSRBIP00000031322.1"/>
    <property type="gene ID" value="ENSRBIG00000039498.1"/>
</dbReference>
<reference evidence="2" key="2">
    <citation type="submission" date="2025-08" db="UniProtKB">
        <authorList>
            <consortium name="Ensembl"/>
        </authorList>
    </citation>
    <scope>IDENTIFICATION</scope>
</reference>
<evidence type="ECO:0000313" key="2">
    <source>
        <dbReference type="Ensembl" id="ENSRBIP00000031322.1"/>
    </source>
</evidence>
<evidence type="ECO:0000313" key="3">
    <source>
        <dbReference type="Proteomes" id="UP000233180"/>
    </source>
</evidence>
<reference evidence="2" key="3">
    <citation type="submission" date="2025-09" db="UniProtKB">
        <authorList>
            <consortium name="Ensembl"/>
        </authorList>
    </citation>
    <scope>IDENTIFICATION</scope>
</reference>
<feature type="compositionally biased region" description="Gly residues" evidence="1">
    <location>
        <begin position="76"/>
        <end position="85"/>
    </location>
</feature>
<proteinExistence type="predicted"/>
<accession>A0A2K6M6C6</accession>
<name>A0A2K6M6C6_RHIBE</name>
<evidence type="ECO:0000256" key="1">
    <source>
        <dbReference type="SAM" id="MobiDB-lite"/>
    </source>
</evidence>
<dbReference type="Proteomes" id="UP000233180">
    <property type="component" value="Unassembled WGS sequence"/>
</dbReference>
<sequence>MTGFEELGLRLREDTLRVLAAFLRRGEAAGSPVPTWPSYSRLLCLGGSAAGTAGPRSRITGFPTHREGSHTAEAGGPAGGGGRSH</sequence>
<keyword evidence="3" id="KW-1185">Reference proteome</keyword>
<evidence type="ECO:0008006" key="4">
    <source>
        <dbReference type="Google" id="ProtNLM"/>
    </source>
</evidence>